<feature type="compositionally biased region" description="Basic and acidic residues" evidence="9">
    <location>
        <begin position="447"/>
        <end position="456"/>
    </location>
</feature>
<keyword evidence="10" id="KW-0812">Transmembrane</keyword>
<feature type="compositionally biased region" description="Low complexity" evidence="9">
    <location>
        <begin position="8"/>
        <end position="19"/>
    </location>
</feature>
<dbReference type="AlphaFoldDB" id="A0A3D9ZTD2"/>
<dbReference type="InterPro" id="IPR036950">
    <property type="entry name" value="PBP_transglycosylase"/>
</dbReference>
<dbReference type="OrthoDB" id="3397599at2"/>
<keyword evidence="3" id="KW-0328">Glycosyltransferase</keyword>
<evidence type="ECO:0000256" key="6">
    <source>
        <dbReference type="ARBA" id="ARBA00023268"/>
    </source>
</evidence>
<keyword evidence="5" id="KW-0378">Hydrolase</keyword>
<dbReference type="PANTHER" id="PTHR32282">
    <property type="entry name" value="BINDING PROTEIN TRANSPEPTIDASE, PUTATIVE-RELATED"/>
    <property type="match status" value="1"/>
</dbReference>
<dbReference type="SUPFAM" id="SSF56601">
    <property type="entry name" value="beta-lactamase/transpeptidase-like"/>
    <property type="match status" value="1"/>
</dbReference>
<dbReference type="InterPro" id="IPR050396">
    <property type="entry name" value="Glycosyltr_51/Transpeptidase"/>
</dbReference>
<dbReference type="InterPro" id="IPR001460">
    <property type="entry name" value="PCN-bd_Tpept"/>
</dbReference>
<keyword evidence="10" id="KW-0472">Membrane</keyword>
<dbReference type="Proteomes" id="UP000256913">
    <property type="component" value="Unassembled WGS sequence"/>
</dbReference>
<dbReference type="Pfam" id="PF00905">
    <property type="entry name" value="Transpeptidase"/>
    <property type="match status" value="1"/>
</dbReference>
<keyword evidence="6" id="KW-0511">Multifunctional enzyme</keyword>
<keyword evidence="1 13" id="KW-0121">Carboxypeptidase</keyword>
<evidence type="ECO:0000256" key="4">
    <source>
        <dbReference type="ARBA" id="ARBA00022679"/>
    </source>
</evidence>
<reference evidence="13 14" key="1">
    <citation type="submission" date="2018-08" db="EMBL/GenBank/DDBJ databases">
        <title>Sequencing the genomes of 1000 actinobacteria strains.</title>
        <authorList>
            <person name="Klenk H.-P."/>
        </authorList>
    </citation>
    <scope>NUCLEOTIDE SEQUENCE [LARGE SCALE GENOMIC DNA]</scope>
    <source>
        <strain evidence="13 14">DSM 44099</strain>
    </source>
</reference>
<dbReference type="GO" id="GO:0009252">
    <property type="term" value="P:peptidoglycan biosynthetic process"/>
    <property type="evidence" value="ECO:0007669"/>
    <property type="project" value="TreeGrafter"/>
</dbReference>
<name>A0A3D9ZTD2_9ACTN</name>
<dbReference type="GO" id="GO:0030288">
    <property type="term" value="C:outer membrane-bounded periplasmic space"/>
    <property type="evidence" value="ECO:0007669"/>
    <property type="project" value="TreeGrafter"/>
</dbReference>
<dbReference type="GO" id="GO:0008658">
    <property type="term" value="F:penicillin binding"/>
    <property type="evidence" value="ECO:0007669"/>
    <property type="project" value="InterPro"/>
</dbReference>
<dbReference type="Pfam" id="PF00912">
    <property type="entry name" value="Transgly"/>
    <property type="match status" value="1"/>
</dbReference>
<feature type="region of interest" description="Disordered" evidence="9">
    <location>
        <begin position="699"/>
        <end position="771"/>
    </location>
</feature>
<evidence type="ECO:0000256" key="8">
    <source>
        <dbReference type="ARBA" id="ARBA00049902"/>
    </source>
</evidence>
<evidence type="ECO:0000256" key="3">
    <source>
        <dbReference type="ARBA" id="ARBA00022676"/>
    </source>
</evidence>
<feature type="domain" description="Penicillin-binding protein transpeptidase" evidence="11">
    <location>
        <begin position="374"/>
        <end position="653"/>
    </location>
</feature>
<dbReference type="RefSeq" id="WP_116070854.1">
    <property type="nucleotide sequence ID" value="NZ_BONB01000034.1"/>
</dbReference>
<comment type="catalytic activity">
    <reaction evidence="7">
        <text>Preferential cleavage: (Ac)2-L-Lys-D-Ala-|-D-Ala. Also transpeptidation of peptidyl-alanyl moieties that are N-acyl substituents of D-alanine.</text>
        <dbReference type="EC" id="3.4.16.4"/>
    </reaction>
</comment>
<feature type="region of interest" description="Disordered" evidence="9">
    <location>
        <begin position="438"/>
        <end position="470"/>
    </location>
</feature>
<dbReference type="SUPFAM" id="SSF53955">
    <property type="entry name" value="Lysozyme-like"/>
    <property type="match status" value="1"/>
</dbReference>
<dbReference type="EMBL" id="QUMQ01000001">
    <property type="protein sequence ID" value="REF99712.1"/>
    <property type="molecule type" value="Genomic_DNA"/>
</dbReference>
<dbReference type="InterPro" id="IPR023346">
    <property type="entry name" value="Lysozyme-like_dom_sf"/>
</dbReference>
<evidence type="ECO:0000256" key="5">
    <source>
        <dbReference type="ARBA" id="ARBA00022801"/>
    </source>
</evidence>
<evidence type="ECO:0000313" key="14">
    <source>
        <dbReference type="Proteomes" id="UP000256913"/>
    </source>
</evidence>
<feature type="transmembrane region" description="Helical" evidence="10">
    <location>
        <begin position="28"/>
        <end position="52"/>
    </location>
</feature>
<evidence type="ECO:0000256" key="1">
    <source>
        <dbReference type="ARBA" id="ARBA00022645"/>
    </source>
</evidence>
<keyword evidence="14" id="KW-1185">Reference proteome</keyword>
<evidence type="ECO:0000259" key="11">
    <source>
        <dbReference type="Pfam" id="PF00905"/>
    </source>
</evidence>
<evidence type="ECO:0000256" key="7">
    <source>
        <dbReference type="ARBA" id="ARBA00034000"/>
    </source>
</evidence>
<dbReference type="GO" id="GO:0008955">
    <property type="term" value="F:peptidoglycan glycosyltransferase activity"/>
    <property type="evidence" value="ECO:0007669"/>
    <property type="project" value="UniProtKB-EC"/>
</dbReference>
<feature type="domain" description="Glycosyl transferase family 51" evidence="12">
    <location>
        <begin position="77"/>
        <end position="236"/>
    </location>
</feature>
<comment type="catalytic activity">
    <reaction evidence="8">
        <text>[GlcNAc-(1-&gt;4)-Mur2Ac(oyl-L-Ala-gamma-D-Glu-L-Lys-D-Ala-D-Ala)](n)-di-trans,octa-cis-undecaprenyl diphosphate + beta-D-GlcNAc-(1-&gt;4)-Mur2Ac(oyl-L-Ala-gamma-D-Glu-L-Lys-D-Ala-D-Ala)-di-trans,octa-cis-undecaprenyl diphosphate = [GlcNAc-(1-&gt;4)-Mur2Ac(oyl-L-Ala-gamma-D-Glu-L-Lys-D-Ala-D-Ala)](n+1)-di-trans,octa-cis-undecaprenyl diphosphate + di-trans,octa-cis-undecaprenyl diphosphate + H(+)</text>
        <dbReference type="Rhea" id="RHEA:23708"/>
        <dbReference type="Rhea" id="RHEA-COMP:9602"/>
        <dbReference type="Rhea" id="RHEA-COMP:9603"/>
        <dbReference type="ChEBI" id="CHEBI:15378"/>
        <dbReference type="ChEBI" id="CHEBI:58405"/>
        <dbReference type="ChEBI" id="CHEBI:60033"/>
        <dbReference type="ChEBI" id="CHEBI:78435"/>
        <dbReference type="EC" id="2.4.99.28"/>
    </reaction>
</comment>
<gene>
    <name evidence="13" type="ORF">DFJ67_5753</name>
</gene>
<feature type="region of interest" description="Disordered" evidence="9">
    <location>
        <begin position="230"/>
        <end position="253"/>
    </location>
</feature>
<evidence type="ECO:0000313" key="13">
    <source>
        <dbReference type="EMBL" id="REF99712.1"/>
    </source>
</evidence>
<dbReference type="InterPro" id="IPR001264">
    <property type="entry name" value="Glyco_trans_51"/>
</dbReference>
<dbReference type="InterPro" id="IPR012338">
    <property type="entry name" value="Beta-lactam/transpept-like"/>
</dbReference>
<proteinExistence type="predicted"/>
<keyword evidence="4" id="KW-0808">Transferase</keyword>
<evidence type="ECO:0000259" key="12">
    <source>
        <dbReference type="Pfam" id="PF00912"/>
    </source>
</evidence>
<evidence type="ECO:0000256" key="10">
    <source>
        <dbReference type="SAM" id="Phobius"/>
    </source>
</evidence>
<organism evidence="13 14">
    <name type="scientific">Asanoa ferruginea</name>
    <dbReference type="NCBI Taxonomy" id="53367"/>
    <lineage>
        <taxon>Bacteria</taxon>
        <taxon>Bacillati</taxon>
        <taxon>Actinomycetota</taxon>
        <taxon>Actinomycetes</taxon>
        <taxon>Micromonosporales</taxon>
        <taxon>Micromonosporaceae</taxon>
        <taxon>Asanoa</taxon>
    </lineage>
</organism>
<accession>A0A3D9ZTD2</accession>
<feature type="compositionally biased region" description="Pro residues" evidence="9">
    <location>
        <begin position="713"/>
        <end position="755"/>
    </location>
</feature>
<dbReference type="Gene3D" id="1.10.3810.10">
    <property type="entry name" value="Biosynthetic peptidoglycan transglycosylase-like"/>
    <property type="match status" value="1"/>
</dbReference>
<evidence type="ECO:0000256" key="2">
    <source>
        <dbReference type="ARBA" id="ARBA00022670"/>
    </source>
</evidence>
<evidence type="ECO:0000256" key="9">
    <source>
        <dbReference type="SAM" id="MobiDB-lite"/>
    </source>
</evidence>
<dbReference type="GO" id="GO:0009002">
    <property type="term" value="F:serine-type D-Ala-D-Ala carboxypeptidase activity"/>
    <property type="evidence" value="ECO:0007669"/>
    <property type="project" value="UniProtKB-EC"/>
</dbReference>
<protein>
    <submittedName>
        <fullName evidence="13">Membrane peptidoglycan carboxypeptidase</fullName>
    </submittedName>
</protein>
<sequence>MSQIPSDAAAAGSAEPAKAPGKRSRRKTWLVSGLAVLLVMCGGGAAIGAYYVDTVPPPDELVLPESTTLYYADGKTPMAKLGTENRTILPYEQMNDAVKQAIVAAEDRTFWTNEGIDFRGVLRAAWNNVTGGDRQGASTITQQYARIAADLNGVTYSRKLREAVMAWKLDDQHSKDEILGFYLNTVSFGRGAYGIEAAAQTFFGKTARKDASRESQLTRSEAAVLAAMVKQPEANPDDPEGQPGYDPKRNDKARQNSIERWRYIRDGMVALGYLTAAEGADLAYPDTVRDYDPRAGQSGLDRPSGLVVNHVLSELRGVDPFKDRPFDYVRNGGFRIVTTVDKRAQDAAEDAANIHGEKAPDVVRGQPKNWQSALVAVQPGSGRVLAYYGGNDGLGADNAGWYLDEDGNASGFGQHPPGSSFKVYDLAEALRQGISPKQRFDSPATKEFPKSGRTRDSAAGPIRNSGSAGCQPRCALWEATVASLNTTYFGLTEQLGVPAVIDMARKAGVESMWANEQGKPKPVRVDLLETPAEEAAARFSTEVGIGQYGITVQDHANGMATFAAGGKRANAHFVRSVSKGDDEIYKEQLTQTDVGLNEEQAKQLNWTLRQVEAAKVPDWDAAGKTGTWQAGKSTTQNQHAWMVGYTGAIAAAVWLGTTDGKPLRTKDGSYDVFGASYPGRIWQQFMTQAAKAMELDPDDYRFAQPGFPQETPSAPPSAETPPTRTPEPTDPPQPTPSTEPTPTPKPTKPPKPTPTTRPSDPATPAIDDVAR</sequence>
<dbReference type="Gene3D" id="3.40.710.10">
    <property type="entry name" value="DD-peptidase/beta-lactamase superfamily"/>
    <property type="match status" value="1"/>
</dbReference>
<feature type="region of interest" description="Disordered" evidence="9">
    <location>
        <begin position="1"/>
        <end position="22"/>
    </location>
</feature>
<dbReference type="PANTHER" id="PTHR32282:SF34">
    <property type="entry name" value="PENICILLIN-BINDING PROTEIN 1A"/>
    <property type="match status" value="1"/>
</dbReference>
<keyword evidence="10" id="KW-1133">Transmembrane helix</keyword>
<comment type="caution">
    <text evidence="13">The sequence shown here is derived from an EMBL/GenBank/DDBJ whole genome shotgun (WGS) entry which is preliminary data.</text>
</comment>
<dbReference type="GO" id="GO:0006508">
    <property type="term" value="P:proteolysis"/>
    <property type="evidence" value="ECO:0007669"/>
    <property type="project" value="UniProtKB-KW"/>
</dbReference>
<keyword evidence="2" id="KW-0645">Protease</keyword>